<accession>A0A1M5HLE8</accession>
<proteinExistence type="predicted"/>
<dbReference type="SMART" id="SM00855">
    <property type="entry name" value="PGAM"/>
    <property type="match status" value="1"/>
</dbReference>
<reference evidence="2" key="1">
    <citation type="submission" date="2016-11" db="EMBL/GenBank/DDBJ databases">
        <authorList>
            <person name="Varghese N."/>
            <person name="Submissions S."/>
        </authorList>
    </citation>
    <scope>NUCLEOTIDE SEQUENCE [LARGE SCALE GENOMIC DNA]</scope>
    <source>
        <strain evidence="2">DSM 17659</strain>
    </source>
</reference>
<dbReference type="OrthoDB" id="9810154at2"/>
<dbReference type="EMBL" id="FQWF01000003">
    <property type="protein sequence ID" value="SHG16747.1"/>
    <property type="molecule type" value="Genomic_DNA"/>
</dbReference>
<protein>
    <submittedName>
        <fullName evidence="1">Phosphohistidine phosphatase</fullName>
    </submittedName>
</protein>
<dbReference type="Gene3D" id="3.40.50.1240">
    <property type="entry name" value="Phosphoglycerate mutase-like"/>
    <property type="match status" value="1"/>
</dbReference>
<dbReference type="PANTHER" id="PTHR48100">
    <property type="entry name" value="BROAD-SPECIFICITY PHOSPHATASE YOR283W-RELATED"/>
    <property type="match status" value="1"/>
</dbReference>
<dbReference type="Pfam" id="PF00300">
    <property type="entry name" value="His_Phos_1"/>
    <property type="match status" value="1"/>
</dbReference>
<dbReference type="GO" id="GO:0016791">
    <property type="term" value="F:phosphatase activity"/>
    <property type="evidence" value="ECO:0007669"/>
    <property type="project" value="TreeGrafter"/>
</dbReference>
<dbReference type="Proteomes" id="UP000184020">
    <property type="component" value="Unassembled WGS sequence"/>
</dbReference>
<dbReference type="AlphaFoldDB" id="A0A1M5HLE8"/>
<dbReference type="RefSeq" id="WP_073017841.1">
    <property type="nucleotide sequence ID" value="NZ_FQWF01000003.1"/>
</dbReference>
<dbReference type="CDD" id="cd07067">
    <property type="entry name" value="HP_PGM_like"/>
    <property type="match status" value="1"/>
</dbReference>
<keyword evidence="2" id="KW-1185">Reference proteome</keyword>
<dbReference type="STRING" id="229205.SAMN05444372_10323"/>
<sequence>MKNLILIRHAKSSWEVPMQDKDRGLTSQGVNDAHNVSTHIKTLIPKTFIMMSSPAKRTIDTALIFAQNLAYPVESIIYNNDLYTFDEKKLEKLIKSLSNMFETVFLFCHNGAVTNFVNTFGDKKIENLPTAGFVNITFDTDDWNKINDGKIIKMVFPKNLR</sequence>
<name>A0A1M5HLE8_9FLAO</name>
<dbReference type="InterPro" id="IPR029033">
    <property type="entry name" value="His_PPase_superfam"/>
</dbReference>
<evidence type="ECO:0000313" key="2">
    <source>
        <dbReference type="Proteomes" id="UP000184020"/>
    </source>
</evidence>
<dbReference type="SUPFAM" id="SSF53254">
    <property type="entry name" value="Phosphoglycerate mutase-like"/>
    <property type="match status" value="1"/>
</dbReference>
<dbReference type="InterPro" id="IPR050275">
    <property type="entry name" value="PGM_Phosphatase"/>
</dbReference>
<evidence type="ECO:0000313" key="1">
    <source>
        <dbReference type="EMBL" id="SHG16747.1"/>
    </source>
</evidence>
<organism evidence="1 2">
    <name type="scientific">Flavobacterium micromati</name>
    <dbReference type="NCBI Taxonomy" id="229205"/>
    <lineage>
        <taxon>Bacteria</taxon>
        <taxon>Pseudomonadati</taxon>
        <taxon>Bacteroidota</taxon>
        <taxon>Flavobacteriia</taxon>
        <taxon>Flavobacteriales</taxon>
        <taxon>Flavobacteriaceae</taxon>
        <taxon>Flavobacterium</taxon>
    </lineage>
</organism>
<dbReference type="InterPro" id="IPR013078">
    <property type="entry name" value="His_Pase_superF_clade-1"/>
</dbReference>
<dbReference type="GO" id="GO:0005737">
    <property type="term" value="C:cytoplasm"/>
    <property type="evidence" value="ECO:0007669"/>
    <property type="project" value="TreeGrafter"/>
</dbReference>
<dbReference type="PANTHER" id="PTHR48100:SF1">
    <property type="entry name" value="HISTIDINE PHOSPHATASE FAMILY PROTEIN-RELATED"/>
    <property type="match status" value="1"/>
</dbReference>
<gene>
    <name evidence="1" type="ORF">SAMN05444372_10323</name>
</gene>